<dbReference type="AlphaFoldDB" id="A0A1V1PHH5"/>
<dbReference type="Gene3D" id="3.90.1530.10">
    <property type="entry name" value="Conserved hypothetical protein from pyrococcus furiosus pfu- 392566-001, ParB domain"/>
    <property type="match status" value="1"/>
</dbReference>
<comment type="caution">
    <text evidence="1">The sequence shown here is derived from an EMBL/GenBank/DDBJ whole genome shotgun (WGS) entry which is preliminary data.</text>
</comment>
<evidence type="ECO:0000313" key="1">
    <source>
        <dbReference type="EMBL" id="ETR74238.1"/>
    </source>
</evidence>
<evidence type="ECO:0000313" key="2">
    <source>
        <dbReference type="Proteomes" id="UP000189670"/>
    </source>
</evidence>
<dbReference type="EMBL" id="ATBP01000015">
    <property type="protein sequence ID" value="ETR74238.1"/>
    <property type="molecule type" value="Genomic_DNA"/>
</dbReference>
<dbReference type="InterPro" id="IPR036086">
    <property type="entry name" value="ParB/Sulfiredoxin_sf"/>
</dbReference>
<gene>
    <name evidence="1" type="ORF">OMM_06442</name>
</gene>
<dbReference type="SUPFAM" id="SSF110849">
    <property type="entry name" value="ParB/Sulfiredoxin"/>
    <property type="match status" value="1"/>
</dbReference>
<protein>
    <submittedName>
        <fullName evidence="1">Uncharacterized protein</fullName>
    </submittedName>
</protein>
<organism evidence="1 2">
    <name type="scientific">Candidatus Magnetoglobus multicellularis str. Araruama</name>
    <dbReference type="NCBI Taxonomy" id="890399"/>
    <lineage>
        <taxon>Bacteria</taxon>
        <taxon>Pseudomonadati</taxon>
        <taxon>Thermodesulfobacteriota</taxon>
        <taxon>Desulfobacteria</taxon>
        <taxon>Desulfobacterales</taxon>
        <taxon>Desulfobacteraceae</taxon>
        <taxon>Candidatus Magnetoglobus</taxon>
    </lineage>
</organism>
<accession>A0A1V1PHH5</accession>
<name>A0A1V1PHH5_9BACT</name>
<sequence length="145" mass="16662">MEVDDNFTPCPVDDGDEMYPNGIFEFNITKLSDFIKNNPDSIILEQVNVTSASSNFSSINESHIDSVDITKPIIMAEISPGQFNIIDGHHRLEKAYRMKVKSILAYKIKAEQHIKFLTRKKSYEIYIGYWNEKLIDIAKYGEVSH</sequence>
<proteinExistence type="predicted"/>
<dbReference type="CDD" id="cd16387">
    <property type="entry name" value="ParB_N_Srx"/>
    <property type="match status" value="1"/>
</dbReference>
<reference evidence="2" key="1">
    <citation type="submission" date="2012-11" db="EMBL/GenBank/DDBJ databases">
        <authorList>
            <person name="Lucero-Rivera Y.E."/>
            <person name="Tovar-Ramirez D."/>
        </authorList>
    </citation>
    <scope>NUCLEOTIDE SEQUENCE [LARGE SCALE GENOMIC DNA]</scope>
    <source>
        <strain evidence="2">Araruama</strain>
    </source>
</reference>
<dbReference type="Proteomes" id="UP000189670">
    <property type="component" value="Unassembled WGS sequence"/>
</dbReference>